<evidence type="ECO:0000256" key="1">
    <source>
        <dbReference type="SAM" id="SignalP"/>
    </source>
</evidence>
<reference evidence="4" key="1">
    <citation type="submission" date="2021-02" db="EMBL/GenBank/DDBJ databases">
        <authorList>
            <person name="Nowell W R."/>
        </authorList>
    </citation>
    <scope>NUCLEOTIDE SEQUENCE</scope>
    <source>
        <strain evidence="4">Ploen Becks lab</strain>
    </source>
</reference>
<dbReference type="PROSITE" id="PS00022">
    <property type="entry name" value="EGF_1"/>
    <property type="match status" value="1"/>
</dbReference>
<dbReference type="Proteomes" id="UP000663879">
    <property type="component" value="Unassembled WGS sequence"/>
</dbReference>
<keyword evidence="1" id="KW-0732">Signal</keyword>
<accession>A0A814LDU5</accession>
<protein>
    <recommendedName>
        <fullName evidence="2 3">EGF-like domain-containing protein</fullName>
    </recommendedName>
</protein>
<sequence length="227" mass="25230">MNKILVQLLVLVFLNQIFVPVFCQTCTSSQIWDFKLNKCIPNIDCLKQLNDDPKCLTLDCATNGDICPKKCYCQQPSALTNYCIPCLNGGVLNKSTCECTCSYGFQGPRCQYQPDPCKAQDDVFCSNVNCYNASDSDFFRCPVKCMCCKNTECKNLGKLKNDCSCECLTLNDSAGTDLKVYTSPNCERVACADDHACATQFLTKTKPENCNNIFVKTLCPKSCKVCI</sequence>
<feature type="domain" description="EGF-like" evidence="2 3">
    <location>
        <begin position="99"/>
        <end position="110"/>
    </location>
</feature>
<evidence type="ECO:0000259" key="3">
    <source>
        <dbReference type="PROSITE" id="PS01186"/>
    </source>
</evidence>
<comment type="caution">
    <text evidence="4">The sequence shown here is derived from an EMBL/GenBank/DDBJ whole genome shotgun (WGS) entry which is preliminary data.</text>
</comment>
<keyword evidence="5" id="KW-1185">Reference proteome</keyword>
<evidence type="ECO:0000313" key="4">
    <source>
        <dbReference type="EMBL" id="CAF1064422.1"/>
    </source>
</evidence>
<dbReference type="PROSITE" id="PS01186">
    <property type="entry name" value="EGF_2"/>
    <property type="match status" value="1"/>
</dbReference>
<dbReference type="EMBL" id="CAJNOC010005876">
    <property type="protein sequence ID" value="CAF1064422.1"/>
    <property type="molecule type" value="Genomic_DNA"/>
</dbReference>
<organism evidence="4 5">
    <name type="scientific">Brachionus calyciflorus</name>
    <dbReference type="NCBI Taxonomy" id="104777"/>
    <lineage>
        <taxon>Eukaryota</taxon>
        <taxon>Metazoa</taxon>
        <taxon>Spiralia</taxon>
        <taxon>Gnathifera</taxon>
        <taxon>Rotifera</taxon>
        <taxon>Eurotatoria</taxon>
        <taxon>Monogononta</taxon>
        <taxon>Pseudotrocha</taxon>
        <taxon>Ploima</taxon>
        <taxon>Brachionidae</taxon>
        <taxon>Brachionus</taxon>
    </lineage>
</organism>
<feature type="chain" id="PRO_5032852987" description="EGF-like domain-containing protein" evidence="1">
    <location>
        <begin position="24"/>
        <end position="227"/>
    </location>
</feature>
<evidence type="ECO:0000259" key="2">
    <source>
        <dbReference type="PROSITE" id="PS00022"/>
    </source>
</evidence>
<dbReference type="OrthoDB" id="10055486at2759"/>
<dbReference type="InterPro" id="IPR000742">
    <property type="entry name" value="EGF"/>
</dbReference>
<gene>
    <name evidence="4" type="ORF">OXX778_LOCUS19431</name>
</gene>
<proteinExistence type="predicted"/>
<name>A0A814LDU5_9BILA</name>
<feature type="signal peptide" evidence="1">
    <location>
        <begin position="1"/>
        <end position="23"/>
    </location>
</feature>
<evidence type="ECO:0000313" key="5">
    <source>
        <dbReference type="Proteomes" id="UP000663879"/>
    </source>
</evidence>
<dbReference type="AlphaFoldDB" id="A0A814LDU5"/>